<dbReference type="InterPro" id="IPR036055">
    <property type="entry name" value="LDL_receptor-like_sf"/>
</dbReference>
<dbReference type="PROSITE" id="PS50041">
    <property type="entry name" value="C_TYPE_LECTIN_2"/>
    <property type="match status" value="2"/>
</dbReference>
<feature type="disulfide bond" evidence="12">
    <location>
        <begin position="1307"/>
        <end position="1325"/>
    </location>
</feature>
<feature type="domain" description="MAM" evidence="17">
    <location>
        <begin position="55"/>
        <end position="213"/>
    </location>
</feature>
<evidence type="ECO:0000256" key="1">
    <source>
        <dbReference type="ARBA" id="ARBA00004651"/>
    </source>
</evidence>
<dbReference type="Pfam" id="PF13385">
    <property type="entry name" value="Laminin_G_3"/>
    <property type="match status" value="1"/>
</dbReference>
<keyword evidence="2" id="KW-1003">Cell membrane</keyword>
<dbReference type="InterPro" id="IPR023415">
    <property type="entry name" value="LDLR_class-A_CS"/>
</dbReference>
<dbReference type="InterPro" id="IPR000998">
    <property type="entry name" value="MAM_dom"/>
</dbReference>
<dbReference type="InterPro" id="IPR011009">
    <property type="entry name" value="Kinase-like_dom_sf"/>
</dbReference>
<dbReference type="PROSITE" id="PS00740">
    <property type="entry name" value="MAM_1"/>
    <property type="match status" value="1"/>
</dbReference>
<dbReference type="PROSITE" id="PS50068">
    <property type="entry name" value="LDLRA_2"/>
    <property type="match status" value="3"/>
</dbReference>
<comment type="subcellular location">
    <subcellularLocation>
        <location evidence="1">Cell membrane</location>
        <topology evidence="1">Multi-pass membrane protein</topology>
    </subcellularLocation>
</comment>
<feature type="domain" description="G-protein coupled receptors family 1 profile" evidence="18">
    <location>
        <begin position="2665"/>
        <end position="2929"/>
    </location>
</feature>
<reference evidence="21" key="2">
    <citation type="journal article" date="2023" name="Science">
        <title>Genomic signatures of disease resistance in endangered staghorn corals.</title>
        <authorList>
            <person name="Vollmer S.V."/>
            <person name="Selwyn J.D."/>
            <person name="Despard B.A."/>
            <person name="Roesel C.L."/>
        </authorList>
    </citation>
    <scope>NUCLEOTIDE SEQUENCE</scope>
    <source>
        <strain evidence="21">K2</strain>
    </source>
</reference>
<protein>
    <submittedName>
        <fullName evidence="21">G-protein coupled receptor GRL101</fullName>
    </submittedName>
</protein>
<dbReference type="Pfam" id="PF00354">
    <property type="entry name" value="Pentaxin"/>
    <property type="match status" value="1"/>
</dbReference>
<keyword evidence="6 13" id="KW-1133">Transmembrane helix</keyword>
<dbReference type="Gene3D" id="2.60.120.290">
    <property type="entry name" value="Spermadhesin, CUB domain"/>
    <property type="match status" value="1"/>
</dbReference>
<dbReference type="PANTHER" id="PTHR24372">
    <property type="entry name" value="GLYCOPROTEIN HORMONE RECEPTOR"/>
    <property type="match status" value="1"/>
</dbReference>
<feature type="disulfide bond" evidence="12">
    <location>
        <begin position="1281"/>
        <end position="1296"/>
    </location>
</feature>
<dbReference type="PROSITE" id="PS01180">
    <property type="entry name" value="CUB"/>
    <property type="match status" value="1"/>
</dbReference>
<dbReference type="Gene3D" id="3.80.10.10">
    <property type="entry name" value="Ribonuclease Inhibitor"/>
    <property type="match status" value="1"/>
</dbReference>
<evidence type="ECO:0000256" key="13">
    <source>
        <dbReference type="SAM" id="Phobius"/>
    </source>
</evidence>
<dbReference type="PRINTS" id="PR00237">
    <property type="entry name" value="GPCRRHODOPSN"/>
</dbReference>
<dbReference type="Gene3D" id="2.60.120.200">
    <property type="match status" value="6"/>
</dbReference>
<keyword evidence="5" id="KW-0677">Repeat</keyword>
<dbReference type="SUPFAM" id="SSF49899">
    <property type="entry name" value="Concanavalin A-like lectins/glucanases"/>
    <property type="match status" value="7"/>
</dbReference>
<dbReference type="CDD" id="cd00041">
    <property type="entry name" value="CUB"/>
    <property type="match status" value="1"/>
</dbReference>
<dbReference type="InterPro" id="IPR037524">
    <property type="entry name" value="PA14/GLEYA"/>
</dbReference>
<comment type="caution">
    <text evidence="21">The sequence shown here is derived from an EMBL/GenBank/DDBJ whole genome shotgun (WGS) entry which is preliminary data.</text>
</comment>
<dbReference type="GO" id="GO:0008528">
    <property type="term" value="F:G protein-coupled peptide receptor activity"/>
    <property type="evidence" value="ECO:0007669"/>
    <property type="project" value="TreeGrafter"/>
</dbReference>
<feature type="disulfide bond" evidence="12">
    <location>
        <begin position="1233"/>
        <end position="1251"/>
    </location>
</feature>
<evidence type="ECO:0000256" key="10">
    <source>
        <dbReference type="ARBA" id="ARBA00023170"/>
    </source>
</evidence>
<feature type="transmembrane region" description="Helical" evidence="13">
    <location>
        <begin position="2770"/>
        <end position="2791"/>
    </location>
</feature>
<feature type="transmembrane region" description="Helical" evidence="13">
    <location>
        <begin position="2655"/>
        <end position="2676"/>
    </location>
</feature>
<dbReference type="PROSITE" id="PS51820">
    <property type="entry name" value="PA14"/>
    <property type="match status" value="1"/>
</dbReference>
<dbReference type="PROSITE" id="PS50262">
    <property type="entry name" value="G_PROTEIN_RECEP_F1_2"/>
    <property type="match status" value="1"/>
</dbReference>
<sequence length="3280" mass="372438">MVSTEKSIMSCGLKAESDFHVPISFLMSTKQGLSLCKFHKDMFKQCLLYVSLNGGGCDFESNTFCKWENDHSGRATSNWIIWSGKTPSYMTGPQADASGKSNGKYALMEASPLRRGQTVRLLSPQIQGENCLSFKYHMFGGTMGGLIVYMKIDSLETVQWIKSGSQPDHWFEAVVFLNSSVEYQIVLEGIRGSDYASDIAIDSITVQYGRCQRQVTVTMHAFIKEDATDFKVDRVPAHSNWIHQFSLQAVQTRNSSTDVMYFAYPGDETNCPKSLTRDLSLADLNCFPRDFFFASGKNQTDFTRVFLVKRGDKLSYGITLDEYHDCCGQMVEDYFFANLSLPKGNTCPPGWHNLGESCFQLSMNPFKSWAGARVQCHNRGGKLAEFETSLNGHALSTFLDGYMEYWGLFHVGAQVLSSERWITVENQPFDSTSSLWGPGEPSGDGWCANMMLGEKWRKDWRGKGWRLDSDSCNINLGFVCQKNTTTPESNCETSWFVVEGICFRIYAGNLNRNWFDARTYCKNQRGDLAVVDSELKRQVIAGRLDKINSLYPNLAVYRVSIGVLRLAMWHWLGGGIISSHYWQRGQPDPLTFLDCAVLKRWSFVGWKLVQVQCYFEEEFLCQTREKTSVSGQSMSHSPHSGITGKLSYVTDGNIGSCLTIQRQNGEQLWWSITLRMPSFVYKIWVKNRQDCCFGELPELQIVLRNSKQTINASCKAYNWKAQQKRLMICEPSIMATNLTIFASGAHNLTLCEVMVNAAVRYLDFLRILLSPEDDLVAHGVLQEFWYNIPSVEITSLQADKRFPNEPDVVAFLQHFDAPHYFHTTYGQRLTAYLLVPESGKYTFYVACSAACKLWLDMNQIVIQDKTRERIFLAELDAQHWTYHNEWERFPQQKSNEIFLSKCHLYRMEMLMKQDAGSDSASVGIRLPNGSYERPIGNNRLFWVLPGAGFVDFKIPERFSIETGRKFTIQGTYKYCYRGSYSPNCPIDLSLRFAEQRVMVHSNLPMDCQEYKFNRVFETILSKGNYKVYFSYVDTAKHLLPVSKEISEISISAINVGGCNFTSDLCSWRSKDGGWKLSPFKKGIHAQGKGKSTILESPWMFGDPIYKSTGLCLSFSYLLSTKSESSLTVFVLTSSNSSIWRLNGFHGNSWHNAQVQFAISGNFMVTTYFECVFSFNSIVLFDSRFYLSLVGKTLQILITLQLTRLTLHQNHVIDFHSTVILVGFTCNFQDEFHCENGPCVNKDLVCDGDSDCLDNSDESDCTCSAAKFACPSGECISIENLCDSKSNCQDGTDESRCGTSWSKDKFSCASGRWISWALTCNGEKNCEDGADEPFACSIFPGSTNCSLLNVGCALSNNTGRIDRQKCPSNKVKCYFEDGFCGMKHASKPYRWQIGSGSTPTKFTGPRFDHTTLLPSGKYIFIESSDYETSSVTAVLASGVVDSSERTCIQFWYHMRGREIGILNVYIRTNETRTLIWQLAGEQGDNWNFGQVGYKGDSRYEISLEAVFGKGIHGDIAVDDLYFSKEEDCPTTYGNESPNCLFEMNHCAWRASNNWKISQVHPPTPKRQDWQASNARWKCLQFWYYLERYGLTSLEVSLVSNETHTTLWSSNWREQSRGYWSLVRVPLSARLTSFQIIFEGFKNSKEAMIALDDVVLQTDKCERMPWKKESEDFGANPLGAKYFWRLDGMDKAVLRGTASYQFTGGIKSLFLDGRAGYADIPAIDFRKSNFSISIRFNVQDTHQIGHLISDWSSPFQFRLFITNEKIRAVLRRVHNEVKFLLAMDSNRKIAPNEWTHVVFVWNRGTRTGTLYLNGSHAGDLKSTYNGPDIDLNSANHSTYELGLKKDTKNVLHGYLRDLAVFFRPLTPEEVFTLFSPTRAKCPIRRTENGGCCDFPFVYKNSKHNTCIRENAQYLWCQEASFSRQQSKCAAFDSCSVFYKGVCGWLNSDLGASPWRQVMRQETERVSHIVNSLLKQEGWNPSTGFSEESNFQLEFPSNHISYVNMTDLPDLSEFTICFWMKTSDKSSPGTPLWYRVRYVNKKEYITAIALIDYQGFYVYIGDTKSNQLTSTRANDGAWHNICLVWSSTGGLVTFQKDETRSTGYGFSEGKIIPGGGEFIVGLTEDLAKMESVAGQFIGTISHVNIFNKVLDSSMIKWMSHGCNEIPMDVLIPWSHFKQGFVADVKITKEASCADNEGYRYMVFQDSTSYSSNKTSLFESPIYERSQEDRDLCLRFRYLIYGDGRQFLRLYHQFELRNHTRRLMWVVNETSNANQWWKYGSVALPGGAKFRVFLEADLGSSGPGFVAIRGVHTVPGFCDPIPHSAVQDCGTTFTSSSGYIFSPHFPSYYPPSKRCKWIISVPSGNIIKLKFIEFQLEEHPSCSNDYIEVFDGHVETAQRVGRYCGERFPVFIESSSNVVEIIFSSNDNITRSGFKLLYTSEKSCPSSCVCIPVSSKSQDMVITVKEGIEMNLSGNHIFRIDRGTFTDASALKTLKLDMNYVSTLSNGILGKMKSLQTLDCSFNLIKEISSTSLASLSSLTTLYLQDNIIKELPNEIFDGLSRLKILDLSNNRIRRLFSKTFAGLSSLEKLNMQNNSLSLKNFPPDVFNGLHKLKQIYLDEFILCCYAEKVNPGVECYSPKDEFSSCSDLMKNNGAQVCIWILGLTALLGNVFVIVMRIIVKEDNKVHSFLLTNLAISDLLMGIYLLIIAIKDFQWQGEYFEHDFNWRSGITCELTGVLSMVSSEVSVLMLTLITTDRLICIVFPFKVRRMSRSVAYTAVGGIWAFGTMLSVIPILGLDYFYDKTRNVGFYGKSAVCLPLQLSAERQAGWEYAVVTYIGLNFVSFIYILIAYIVMFITVKSTSKKVRSTNMNRESQMARRMVFIIMTDFLCWMPVIMIGLLSLLRQFHDPEKQAYVWIAVFVLPVNSSINPILYTFSTPHIRRKIKQMKNSLFSVIDRRLGLSRAKTVSGRVTNSIMRRNVVAPSKLKTSYAAPSSSLSKPRSKYNSGTSTTVVEGMKQFGAPEKDLKIIEISNILAEETSNSVGFLVARRKNLKKTRMRLIKYFSSGREDDWRKESDLMNELRETEHPNIIRYCWHCKAQECNLNYKQTFLARITKNAFLLCFDFPENTTLDEYLKNKNLILNLDTLFVIAMDLIDAILCLEKKGIVHNNITTSSVLIAKGYRVPPVKAILAGFGSSQLLSRDFPHCNRNDHTVKDILGKNIIQFGYVLSELMRNCHDSEESEELKGVMHLCFEQDPDVRPKASQVKDLLRDLCSQHDIWDTLV</sequence>
<comment type="caution">
    <text evidence="12">Lacks conserved residue(s) required for the propagation of feature annotation.</text>
</comment>
<evidence type="ECO:0000259" key="20">
    <source>
        <dbReference type="PROSITE" id="PS51828"/>
    </source>
</evidence>
<evidence type="ECO:0000259" key="19">
    <source>
        <dbReference type="PROSITE" id="PS51820"/>
    </source>
</evidence>
<evidence type="ECO:0000259" key="15">
    <source>
        <dbReference type="PROSITE" id="PS50011"/>
    </source>
</evidence>
<dbReference type="InterPro" id="IPR016186">
    <property type="entry name" value="C-type_lectin-like/link_sf"/>
</dbReference>
<dbReference type="CDD" id="cd06263">
    <property type="entry name" value="MAM"/>
    <property type="match status" value="2"/>
</dbReference>
<dbReference type="PROSITE" id="PS51828">
    <property type="entry name" value="PTX_2"/>
    <property type="match status" value="1"/>
</dbReference>
<feature type="domain" description="MAM" evidence="17">
    <location>
        <begin position="1089"/>
        <end position="1173"/>
    </location>
</feature>
<feature type="domain" description="CUB" evidence="14">
    <location>
        <begin position="2325"/>
        <end position="2437"/>
    </location>
</feature>
<keyword evidence="8 13" id="KW-0472">Membrane</keyword>
<dbReference type="InterPro" id="IPR016187">
    <property type="entry name" value="CTDL_fold"/>
</dbReference>
<dbReference type="SUPFAM" id="SSF81321">
    <property type="entry name" value="Family A G protein-coupled receptor-like"/>
    <property type="match status" value="1"/>
</dbReference>
<dbReference type="InterPro" id="IPR000719">
    <property type="entry name" value="Prot_kinase_dom"/>
</dbReference>
<dbReference type="Pfam" id="PF00040">
    <property type="entry name" value="fn2"/>
    <property type="match status" value="1"/>
</dbReference>
<proteinExistence type="predicted"/>
<dbReference type="InterPro" id="IPR013806">
    <property type="entry name" value="Kringle-like"/>
</dbReference>
<reference evidence="21" key="1">
    <citation type="journal article" date="2023" name="G3 (Bethesda)">
        <title>Whole genome assembly and annotation of the endangered Caribbean coral Acropora cervicornis.</title>
        <authorList>
            <person name="Selwyn J.D."/>
            <person name="Vollmer S.V."/>
        </authorList>
    </citation>
    <scope>NUCLEOTIDE SEQUENCE</scope>
    <source>
        <strain evidence="21">K2</strain>
    </source>
</reference>
<dbReference type="EMBL" id="JARQWQ010000077">
    <property type="protein sequence ID" value="KAK2553402.1"/>
    <property type="molecule type" value="Genomic_DNA"/>
</dbReference>
<dbReference type="SMART" id="SM00042">
    <property type="entry name" value="CUB"/>
    <property type="match status" value="1"/>
</dbReference>
<evidence type="ECO:0000256" key="4">
    <source>
        <dbReference type="ARBA" id="ARBA00022692"/>
    </source>
</evidence>
<dbReference type="SMART" id="SM00365">
    <property type="entry name" value="LRR_SD22"/>
    <property type="match status" value="3"/>
</dbReference>
<accession>A0AAD9Q268</accession>
<feature type="transmembrane region" description="Helical" evidence="13">
    <location>
        <begin position="2875"/>
        <end position="2897"/>
    </location>
</feature>
<dbReference type="PROSITE" id="PS50011">
    <property type="entry name" value="PROTEIN_KINASE_DOM"/>
    <property type="match status" value="1"/>
</dbReference>
<dbReference type="SMART" id="SM00220">
    <property type="entry name" value="S_TKc"/>
    <property type="match status" value="1"/>
</dbReference>
<dbReference type="SUPFAM" id="SSF49785">
    <property type="entry name" value="Galactose-binding domain-like"/>
    <property type="match status" value="1"/>
</dbReference>
<feature type="disulfide bond" evidence="12">
    <location>
        <begin position="1245"/>
        <end position="1260"/>
    </location>
</feature>
<feature type="disulfide bond" evidence="12">
    <location>
        <begin position="1262"/>
        <end position="1274"/>
    </location>
</feature>
<feature type="disulfide bond" evidence="12">
    <location>
        <begin position="1269"/>
        <end position="1287"/>
    </location>
</feature>
<dbReference type="GO" id="GO:0009755">
    <property type="term" value="P:hormone-mediated signaling pathway"/>
    <property type="evidence" value="ECO:0007669"/>
    <property type="project" value="TreeGrafter"/>
</dbReference>
<dbReference type="Pfam" id="PF00001">
    <property type="entry name" value="7tm_1"/>
    <property type="match status" value="1"/>
</dbReference>
<dbReference type="Pfam" id="PF00059">
    <property type="entry name" value="Lectin_C"/>
    <property type="match status" value="1"/>
</dbReference>
<keyword evidence="22" id="KW-1185">Reference proteome</keyword>
<keyword evidence="7" id="KW-0297">G-protein coupled receptor</keyword>
<evidence type="ECO:0000259" key="16">
    <source>
        <dbReference type="PROSITE" id="PS50041"/>
    </source>
</evidence>
<feature type="transmembrane region" description="Helical" evidence="13">
    <location>
        <begin position="2829"/>
        <end position="2854"/>
    </location>
</feature>
<feature type="domain" description="MAM" evidence="17">
    <location>
        <begin position="2170"/>
        <end position="2316"/>
    </location>
</feature>
<dbReference type="SMART" id="SM00369">
    <property type="entry name" value="LRR_TYP"/>
    <property type="match status" value="5"/>
</dbReference>
<dbReference type="GO" id="GO:0004672">
    <property type="term" value="F:protein kinase activity"/>
    <property type="evidence" value="ECO:0007669"/>
    <property type="project" value="InterPro"/>
</dbReference>
<dbReference type="FunFam" id="1.20.1070.10:FF:000393">
    <property type="entry name" value="Predicted protein"/>
    <property type="match status" value="1"/>
</dbReference>
<dbReference type="GO" id="GO:0005886">
    <property type="term" value="C:plasma membrane"/>
    <property type="evidence" value="ECO:0007669"/>
    <property type="project" value="UniProtKB-SubCell"/>
</dbReference>
<dbReference type="Pfam" id="PF00431">
    <property type="entry name" value="CUB"/>
    <property type="match status" value="1"/>
</dbReference>
<dbReference type="SUPFAM" id="SSF56436">
    <property type="entry name" value="C-type lectin-like"/>
    <property type="match status" value="2"/>
</dbReference>
<evidence type="ECO:0000256" key="8">
    <source>
        <dbReference type="ARBA" id="ARBA00023136"/>
    </source>
</evidence>
<dbReference type="Gene3D" id="2.60.120.260">
    <property type="entry name" value="Galactose-binding domain-like"/>
    <property type="match status" value="1"/>
</dbReference>
<dbReference type="GO" id="GO:0005524">
    <property type="term" value="F:ATP binding"/>
    <property type="evidence" value="ECO:0007669"/>
    <property type="project" value="InterPro"/>
</dbReference>
<dbReference type="PANTHER" id="PTHR24372:SF77">
    <property type="entry name" value="G-PROTEIN COUPLED RECEPTORS FAMILY 1 PROFILE DOMAIN-CONTAINING PROTEIN"/>
    <property type="match status" value="1"/>
</dbReference>
<feature type="domain" description="Protein kinase" evidence="15">
    <location>
        <begin position="3025"/>
        <end position="3280"/>
    </location>
</feature>
<dbReference type="FunFam" id="2.60.120.290:FF:000013">
    <property type="entry name" value="Membrane frizzled-related protein"/>
    <property type="match status" value="1"/>
</dbReference>
<dbReference type="Proteomes" id="UP001249851">
    <property type="component" value="Unassembled WGS sequence"/>
</dbReference>
<dbReference type="InterPro" id="IPR032675">
    <property type="entry name" value="LRR_dom_sf"/>
</dbReference>
<evidence type="ECO:0000256" key="11">
    <source>
        <dbReference type="ARBA" id="ARBA00023224"/>
    </source>
</evidence>
<feature type="domain" description="MAM" evidence="17">
    <location>
        <begin position="1577"/>
        <end position="1661"/>
    </location>
</feature>
<keyword evidence="11" id="KW-0807">Transducer</keyword>
<feature type="domain" description="Pentraxin (PTX)" evidence="20">
    <location>
        <begin position="1982"/>
        <end position="2189"/>
    </location>
</feature>
<dbReference type="InterPro" id="IPR000859">
    <property type="entry name" value="CUB_dom"/>
</dbReference>
<evidence type="ECO:0000313" key="22">
    <source>
        <dbReference type="Proteomes" id="UP001249851"/>
    </source>
</evidence>
<dbReference type="Gene3D" id="3.10.100.10">
    <property type="entry name" value="Mannose-Binding Protein A, subunit A"/>
    <property type="match status" value="2"/>
</dbReference>
<dbReference type="InterPro" id="IPR000562">
    <property type="entry name" value="FN_type2_dom"/>
</dbReference>
<gene>
    <name evidence="21" type="ORF">P5673_025149</name>
</gene>
<evidence type="ECO:0000256" key="7">
    <source>
        <dbReference type="ARBA" id="ARBA00023040"/>
    </source>
</evidence>
<dbReference type="SMART" id="SM00059">
    <property type="entry name" value="FN2"/>
    <property type="match status" value="1"/>
</dbReference>
<dbReference type="PROSITE" id="PS51450">
    <property type="entry name" value="LRR"/>
    <property type="match status" value="2"/>
</dbReference>
<evidence type="ECO:0000256" key="3">
    <source>
        <dbReference type="ARBA" id="ARBA00022614"/>
    </source>
</evidence>
<dbReference type="InterPro" id="IPR003591">
    <property type="entry name" value="Leu-rich_rpt_typical-subtyp"/>
</dbReference>
<feature type="transmembrane region" description="Helical" evidence="13">
    <location>
        <begin position="2743"/>
        <end position="2763"/>
    </location>
</feature>
<name>A0AAD9Q268_ACRCE</name>
<dbReference type="Gene3D" id="2.10.10.10">
    <property type="entry name" value="Fibronectin, type II, collagen-binding"/>
    <property type="match status" value="1"/>
</dbReference>
<dbReference type="Pfam" id="PF13855">
    <property type="entry name" value="LRR_8"/>
    <property type="match status" value="2"/>
</dbReference>
<feature type="transmembrane region" description="Helical" evidence="13">
    <location>
        <begin position="2909"/>
        <end position="2931"/>
    </location>
</feature>
<evidence type="ECO:0000259" key="18">
    <source>
        <dbReference type="PROSITE" id="PS50262"/>
    </source>
</evidence>
<evidence type="ECO:0000256" key="6">
    <source>
        <dbReference type="ARBA" id="ARBA00022989"/>
    </source>
</evidence>
<dbReference type="CDD" id="cd15137">
    <property type="entry name" value="7tmA_Relaxin_R"/>
    <property type="match status" value="1"/>
</dbReference>
<evidence type="ECO:0000259" key="14">
    <source>
        <dbReference type="PROSITE" id="PS01180"/>
    </source>
</evidence>
<feature type="domain" description="C-type lectin" evidence="16">
    <location>
        <begin position="354"/>
        <end position="481"/>
    </location>
</feature>
<dbReference type="SMART" id="SM00034">
    <property type="entry name" value="CLECT"/>
    <property type="match status" value="2"/>
</dbReference>
<evidence type="ECO:0000259" key="17">
    <source>
        <dbReference type="PROSITE" id="PS50060"/>
    </source>
</evidence>
<dbReference type="SMART" id="SM00159">
    <property type="entry name" value="PTX"/>
    <property type="match status" value="1"/>
</dbReference>
<feature type="domain" description="MAM" evidence="17">
    <location>
        <begin position="1370"/>
        <end position="1529"/>
    </location>
</feature>
<dbReference type="Gene3D" id="1.10.510.10">
    <property type="entry name" value="Transferase(Phosphotransferase) domain 1"/>
    <property type="match status" value="1"/>
</dbReference>
<dbReference type="InterPro" id="IPR036943">
    <property type="entry name" value="FN_type2_sf"/>
</dbReference>
<evidence type="ECO:0000256" key="9">
    <source>
        <dbReference type="ARBA" id="ARBA00023157"/>
    </source>
</evidence>
<dbReference type="SUPFAM" id="SSF57440">
    <property type="entry name" value="Kringle-like"/>
    <property type="match status" value="1"/>
</dbReference>
<dbReference type="InterPro" id="IPR001759">
    <property type="entry name" value="PTX_dom"/>
</dbReference>
<dbReference type="SMART" id="SM00137">
    <property type="entry name" value="MAM"/>
    <property type="match status" value="3"/>
</dbReference>
<evidence type="ECO:0000313" key="21">
    <source>
        <dbReference type="EMBL" id="KAK2553402.1"/>
    </source>
</evidence>
<dbReference type="Pfam" id="PF00057">
    <property type="entry name" value="Ldl_recept_a"/>
    <property type="match status" value="2"/>
</dbReference>
<keyword evidence="9 12" id="KW-1015">Disulfide bond</keyword>
<dbReference type="PROSITE" id="PS50060">
    <property type="entry name" value="MAM_2"/>
    <property type="match status" value="5"/>
</dbReference>
<dbReference type="InterPro" id="IPR035914">
    <property type="entry name" value="Sperma_CUB_dom_sf"/>
</dbReference>
<keyword evidence="10 21" id="KW-0675">Receptor</keyword>
<dbReference type="SUPFAM" id="SSF49854">
    <property type="entry name" value="Spermadhesin, CUB domain"/>
    <property type="match status" value="1"/>
</dbReference>
<feature type="transmembrane region" description="Helical" evidence="13">
    <location>
        <begin position="2685"/>
        <end position="2706"/>
    </location>
</feature>
<dbReference type="SMART" id="SM01381">
    <property type="entry name" value="7TM_GPCR_Srsx"/>
    <property type="match status" value="1"/>
</dbReference>
<dbReference type="InterPro" id="IPR008979">
    <property type="entry name" value="Galactose-bd-like_sf"/>
</dbReference>
<dbReference type="Pfam" id="PF00629">
    <property type="entry name" value="MAM"/>
    <property type="match status" value="5"/>
</dbReference>
<dbReference type="SMART" id="SM00192">
    <property type="entry name" value="LDLa"/>
    <property type="match status" value="3"/>
</dbReference>
<dbReference type="CDD" id="cd00112">
    <property type="entry name" value="LDLa"/>
    <property type="match status" value="3"/>
</dbReference>
<dbReference type="Gene3D" id="4.10.400.10">
    <property type="entry name" value="Low-density Lipoprotein Receptor"/>
    <property type="match status" value="3"/>
</dbReference>
<evidence type="ECO:0000256" key="2">
    <source>
        <dbReference type="ARBA" id="ARBA00022475"/>
    </source>
</evidence>
<organism evidence="21 22">
    <name type="scientific">Acropora cervicornis</name>
    <name type="common">Staghorn coral</name>
    <dbReference type="NCBI Taxonomy" id="6130"/>
    <lineage>
        <taxon>Eukaryota</taxon>
        <taxon>Metazoa</taxon>
        <taxon>Cnidaria</taxon>
        <taxon>Anthozoa</taxon>
        <taxon>Hexacorallia</taxon>
        <taxon>Scleractinia</taxon>
        <taxon>Astrocoeniina</taxon>
        <taxon>Acroporidae</taxon>
        <taxon>Acropora</taxon>
    </lineage>
</organism>
<dbReference type="SUPFAM" id="SSF52058">
    <property type="entry name" value="L domain-like"/>
    <property type="match status" value="1"/>
</dbReference>
<dbReference type="InterPro" id="IPR017452">
    <property type="entry name" value="GPCR_Rhodpsn_7TM"/>
</dbReference>
<dbReference type="SUPFAM" id="SSF56112">
    <property type="entry name" value="Protein kinase-like (PK-like)"/>
    <property type="match status" value="1"/>
</dbReference>
<dbReference type="InterPro" id="IPR001304">
    <property type="entry name" value="C-type_lectin-like"/>
</dbReference>
<keyword evidence="4 13" id="KW-0812">Transmembrane</keyword>
<evidence type="ECO:0000256" key="5">
    <source>
        <dbReference type="ARBA" id="ARBA00022737"/>
    </source>
</evidence>
<evidence type="ECO:0000256" key="12">
    <source>
        <dbReference type="PROSITE-ProRule" id="PRU00124"/>
    </source>
</evidence>
<dbReference type="CDD" id="cd00037">
    <property type="entry name" value="CLECT"/>
    <property type="match status" value="1"/>
</dbReference>
<dbReference type="GO" id="GO:0007189">
    <property type="term" value="P:adenylate cyclase-activating G protein-coupled receptor signaling pathway"/>
    <property type="evidence" value="ECO:0007669"/>
    <property type="project" value="TreeGrafter"/>
</dbReference>
<feature type="domain" description="C-type lectin" evidence="16">
    <location>
        <begin position="498"/>
        <end position="622"/>
    </location>
</feature>
<dbReference type="SUPFAM" id="SSF57424">
    <property type="entry name" value="LDL receptor-like module"/>
    <property type="match status" value="3"/>
</dbReference>
<dbReference type="InterPro" id="IPR013320">
    <property type="entry name" value="ConA-like_dom_sf"/>
</dbReference>
<dbReference type="InterPro" id="IPR001611">
    <property type="entry name" value="Leu-rich_rpt"/>
</dbReference>
<feature type="domain" description="PA14" evidence="19">
    <location>
        <begin position="775"/>
        <end position="939"/>
    </location>
</feature>
<dbReference type="PROSITE" id="PS01209">
    <property type="entry name" value="LDLRA_1"/>
    <property type="match status" value="1"/>
</dbReference>
<keyword evidence="3" id="KW-0433">Leucine-rich repeat</keyword>
<dbReference type="InterPro" id="IPR002172">
    <property type="entry name" value="LDrepeatLR_classA_rpt"/>
</dbReference>
<dbReference type="InterPro" id="IPR000276">
    <property type="entry name" value="GPCR_Rhodpsn"/>
</dbReference>
<dbReference type="Gene3D" id="1.20.1070.10">
    <property type="entry name" value="Rhodopsin 7-helix transmembrane proteins"/>
    <property type="match status" value="1"/>
</dbReference>